<evidence type="ECO:0000256" key="1">
    <source>
        <dbReference type="SAM" id="SignalP"/>
    </source>
</evidence>
<dbReference type="EMBL" id="GL732613">
    <property type="protein sequence ID" value="EFX71108.1"/>
    <property type="molecule type" value="Genomic_DNA"/>
</dbReference>
<protein>
    <submittedName>
        <fullName evidence="2">Uncharacterized protein</fullName>
    </submittedName>
</protein>
<dbReference type="AlphaFoldDB" id="E9HAX4"/>
<feature type="signal peptide" evidence="1">
    <location>
        <begin position="1"/>
        <end position="19"/>
    </location>
</feature>
<name>E9HAX4_DAPPU</name>
<dbReference type="KEGG" id="dpx:DAPPUDRAFT_309199"/>
<keyword evidence="1" id="KW-0732">Signal</keyword>
<dbReference type="InParanoid" id="E9HAX4"/>
<dbReference type="Proteomes" id="UP000000305">
    <property type="component" value="Unassembled WGS sequence"/>
</dbReference>
<accession>E9HAX4</accession>
<dbReference type="OrthoDB" id="6356066at2759"/>
<sequence>MKLALIFIAGCISASLSYGQPPIQWQQFPPSKNPRYMALIDYRNSDPDDIITGNDNWDLNSDDENLWAQQRPASAPPLRQYHHNENVNQFYYPMSPNFLPTPVRDHERISSRQKTRLRPFIRPSAPDNSDNARFFASFPNLFFPSMFYSYLSSISTSAYSTTTSYLILNSTLTTTLITSCIPLSSFSAASLATVGCRRRRHLMDEAFVTGDDQQDLVNMQDYLPSEEEEQQQWLGTSLMVNNVGRHVLDPEIMSSKETEFLLSGNHHLPEYLLRRARSARYTITSTFTSYSFYTVNSTKTAFLGSSLFCMPGGFRTC</sequence>
<evidence type="ECO:0000313" key="3">
    <source>
        <dbReference type="Proteomes" id="UP000000305"/>
    </source>
</evidence>
<evidence type="ECO:0000313" key="2">
    <source>
        <dbReference type="EMBL" id="EFX71108.1"/>
    </source>
</evidence>
<proteinExistence type="predicted"/>
<keyword evidence="3" id="KW-1185">Reference proteome</keyword>
<reference evidence="2 3" key="1">
    <citation type="journal article" date="2011" name="Science">
        <title>The ecoresponsive genome of Daphnia pulex.</title>
        <authorList>
            <person name="Colbourne J.K."/>
            <person name="Pfrender M.E."/>
            <person name="Gilbert D."/>
            <person name="Thomas W.K."/>
            <person name="Tucker A."/>
            <person name="Oakley T.H."/>
            <person name="Tokishita S."/>
            <person name="Aerts A."/>
            <person name="Arnold G.J."/>
            <person name="Basu M.K."/>
            <person name="Bauer D.J."/>
            <person name="Caceres C.E."/>
            <person name="Carmel L."/>
            <person name="Casola C."/>
            <person name="Choi J.H."/>
            <person name="Detter J.C."/>
            <person name="Dong Q."/>
            <person name="Dusheyko S."/>
            <person name="Eads B.D."/>
            <person name="Frohlich T."/>
            <person name="Geiler-Samerotte K.A."/>
            <person name="Gerlach D."/>
            <person name="Hatcher P."/>
            <person name="Jogdeo S."/>
            <person name="Krijgsveld J."/>
            <person name="Kriventseva E.V."/>
            <person name="Kultz D."/>
            <person name="Laforsch C."/>
            <person name="Lindquist E."/>
            <person name="Lopez J."/>
            <person name="Manak J.R."/>
            <person name="Muller J."/>
            <person name="Pangilinan J."/>
            <person name="Patwardhan R.P."/>
            <person name="Pitluck S."/>
            <person name="Pritham E.J."/>
            <person name="Rechtsteiner A."/>
            <person name="Rho M."/>
            <person name="Rogozin I.B."/>
            <person name="Sakarya O."/>
            <person name="Salamov A."/>
            <person name="Schaack S."/>
            <person name="Shapiro H."/>
            <person name="Shiga Y."/>
            <person name="Skalitzky C."/>
            <person name="Smith Z."/>
            <person name="Souvorov A."/>
            <person name="Sung W."/>
            <person name="Tang Z."/>
            <person name="Tsuchiya D."/>
            <person name="Tu H."/>
            <person name="Vos H."/>
            <person name="Wang M."/>
            <person name="Wolf Y.I."/>
            <person name="Yamagata H."/>
            <person name="Yamada T."/>
            <person name="Ye Y."/>
            <person name="Shaw J.R."/>
            <person name="Andrews J."/>
            <person name="Crease T.J."/>
            <person name="Tang H."/>
            <person name="Lucas S.M."/>
            <person name="Robertson H.M."/>
            <person name="Bork P."/>
            <person name="Koonin E.V."/>
            <person name="Zdobnov E.M."/>
            <person name="Grigoriev I.V."/>
            <person name="Lynch M."/>
            <person name="Boore J.L."/>
        </authorList>
    </citation>
    <scope>NUCLEOTIDE SEQUENCE [LARGE SCALE GENOMIC DNA]</scope>
</reference>
<gene>
    <name evidence="2" type="ORF">DAPPUDRAFT_309199</name>
</gene>
<feature type="chain" id="PRO_5003241844" evidence="1">
    <location>
        <begin position="20"/>
        <end position="317"/>
    </location>
</feature>
<organism evidence="2 3">
    <name type="scientific">Daphnia pulex</name>
    <name type="common">Water flea</name>
    <dbReference type="NCBI Taxonomy" id="6669"/>
    <lineage>
        <taxon>Eukaryota</taxon>
        <taxon>Metazoa</taxon>
        <taxon>Ecdysozoa</taxon>
        <taxon>Arthropoda</taxon>
        <taxon>Crustacea</taxon>
        <taxon>Branchiopoda</taxon>
        <taxon>Diplostraca</taxon>
        <taxon>Cladocera</taxon>
        <taxon>Anomopoda</taxon>
        <taxon>Daphniidae</taxon>
        <taxon>Daphnia</taxon>
    </lineage>
</organism>
<dbReference type="HOGENOM" id="CLU_877894_0_0_1"/>